<dbReference type="OrthoDB" id="4062651at2759"/>
<comment type="catalytic activity">
    <reaction evidence="8">
        <text>L-seryl-[protein] + ATP = O-phospho-L-seryl-[protein] + ADP + H(+)</text>
        <dbReference type="Rhea" id="RHEA:17989"/>
        <dbReference type="Rhea" id="RHEA-COMP:9863"/>
        <dbReference type="Rhea" id="RHEA-COMP:11604"/>
        <dbReference type="ChEBI" id="CHEBI:15378"/>
        <dbReference type="ChEBI" id="CHEBI:29999"/>
        <dbReference type="ChEBI" id="CHEBI:30616"/>
        <dbReference type="ChEBI" id="CHEBI:83421"/>
        <dbReference type="ChEBI" id="CHEBI:456216"/>
        <dbReference type="EC" id="2.7.11.1"/>
    </reaction>
</comment>
<feature type="compositionally biased region" description="Polar residues" evidence="9">
    <location>
        <begin position="835"/>
        <end position="852"/>
    </location>
</feature>
<comment type="caution">
    <text evidence="11">The sequence shown here is derived from an EMBL/GenBank/DDBJ whole genome shotgun (WGS) entry which is preliminary data.</text>
</comment>
<feature type="compositionally biased region" description="Basic and acidic residues" evidence="9">
    <location>
        <begin position="444"/>
        <end position="454"/>
    </location>
</feature>
<dbReference type="Pfam" id="PF00069">
    <property type="entry name" value="Pkinase"/>
    <property type="match status" value="1"/>
</dbReference>
<feature type="compositionally biased region" description="Basic and acidic residues" evidence="9">
    <location>
        <begin position="414"/>
        <end position="424"/>
    </location>
</feature>
<evidence type="ECO:0000256" key="8">
    <source>
        <dbReference type="ARBA" id="ARBA00048679"/>
    </source>
</evidence>
<feature type="compositionally biased region" description="Pro residues" evidence="9">
    <location>
        <begin position="500"/>
        <end position="510"/>
    </location>
</feature>
<dbReference type="EMBL" id="BNJQ01000018">
    <property type="protein sequence ID" value="GHP07777.1"/>
    <property type="molecule type" value="Genomic_DNA"/>
</dbReference>
<feature type="domain" description="Protein kinase" evidence="10">
    <location>
        <begin position="66"/>
        <end position="332"/>
    </location>
</feature>
<feature type="region of interest" description="Disordered" evidence="9">
    <location>
        <begin position="1"/>
        <end position="68"/>
    </location>
</feature>
<keyword evidence="12" id="KW-1185">Reference proteome</keyword>
<comment type="catalytic activity">
    <reaction evidence="7">
        <text>L-threonyl-[protein] + ATP = O-phospho-L-threonyl-[protein] + ADP + H(+)</text>
        <dbReference type="Rhea" id="RHEA:46608"/>
        <dbReference type="Rhea" id="RHEA-COMP:11060"/>
        <dbReference type="Rhea" id="RHEA-COMP:11605"/>
        <dbReference type="ChEBI" id="CHEBI:15378"/>
        <dbReference type="ChEBI" id="CHEBI:30013"/>
        <dbReference type="ChEBI" id="CHEBI:30616"/>
        <dbReference type="ChEBI" id="CHEBI:61977"/>
        <dbReference type="ChEBI" id="CHEBI:456216"/>
        <dbReference type="EC" id="2.7.11.1"/>
    </reaction>
</comment>
<feature type="compositionally biased region" description="Low complexity" evidence="9">
    <location>
        <begin position="511"/>
        <end position="521"/>
    </location>
</feature>
<dbReference type="InterPro" id="IPR024678">
    <property type="entry name" value="Kinase_OSR1/WNK_CCT"/>
</dbReference>
<feature type="compositionally biased region" description="Low complexity" evidence="9">
    <location>
        <begin position="476"/>
        <end position="499"/>
    </location>
</feature>
<name>A0A830HS62_9CHLO</name>
<dbReference type="Gene3D" id="3.30.200.20">
    <property type="entry name" value="Phosphorylase Kinase, domain 1"/>
    <property type="match status" value="1"/>
</dbReference>
<evidence type="ECO:0000256" key="1">
    <source>
        <dbReference type="ARBA" id="ARBA00012513"/>
    </source>
</evidence>
<evidence type="ECO:0000256" key="5">
    <source>
        <dbReference type="ARBA" id="ARBA00022777"/>
    </source>
</evidence>
<evidence type="ECO:0000256" key="9">
    <source>
        <dbReference type="SAM" id="MobiDB-lite"/>
    </source>
</evidence>
<dbReference type="Proteomes" id="UP000660262">
    <property type="component" value="Unassembled WGS sequence"/>
</dbReference>
<dbReference type="SMART" id="SM00220">
    <property type="entry name" value="S_TKc"/>
    <property type="match status" value="1"/>
</dbReference>
<evidence type="ECO:0000313" key="12">
    <source>
        <dbReference type="Proteomes" id="UP000660262"/>
    </source>
</evidence>
<proteinExistence type="predicted"/>
<dbReference type="GO" id="GO:0004674">
    <property type="term" value="F:protein serine/threonine kinase activity"/>
    <property type="evidence" value="ECO:0007669"/>
    <property type="project" value="UniProtKB-KW"/>
</dbReference>
<dbReference type="InterPro" id="IPR050588">
    <property type="entry name" value="WNK_Ser-Thr_kinase"/>
</dbReference>
<feature type="region of interest" description="Disordered" evidence="9">
    <location>
        <begin position="317"/>
        <end position="559"/>
    </location>
</feature>
<feature type="compositionally biased region" description="Basic and acidic residues" evidence="9">
    <location>
        <begin position="320"/>
        <end position="365"/>
    </location>
</feature>
<dbReference type="PROSITE" id="PS00108">
    <property type="entry name" value="PROTEIN_KINASE_ST"/>
    <property type="match status" value="1"/>
</dbReference>
<sequence length="873" mass="95972">MLTSEDAGASTKPPDEEKTEAEQLPKSPSIVQVSNNDSGKNDDNKKVVNNDDDDDGVETDPTGRFSRSNELVGKGAFKTVYRGFDNDEGIEVAWNKIPLTDKALDQEARERLFAEVEMLKGLQGCKQIITMYGSWFNREENSINFITELFTSGNLRSYRLSHRMMKKEAVLKSVRNWAWQLLKGIIFLHGHDPPIIHRDLKCDNIFINGNQGEVKIGDLGLATLMKNTQAATSVLGTPEFMAPELYDEDYTEKVDIYSFGMCILELITLKYPYSECQNAAQIYKKVTKGLMPDSLNVAQEFDPECANLIELCLQPSDSRPSARDLKRDHPFFQVKRDELNKEKERKEKEKEAAKEKEKEASKDPPSDGSAQDVERTSSHRSRDPSSASLTSYDRDDQMLQRNGSSSGELGSLEYAHEYPDDGRQRSTSQQAPGLARAPSSGRLGADDHLSRDPPSRASSASLDSVIPTSLPPMPPSQQQSAQPPQQQQQQQQQQQHPSQSVPPLPTPPPSESSTAADPSSPRSQGQHSPPGATRESAPPVAPSSPALSGRAMSREFKVKGRYHQNTLRLRLRITDSEGTTRTIEFPFDVDSDTAESVADEMVEELSLTPDDRKTIVEEIGKEVDVFLPQIRRETSPAETSATEANAEVPLPSPGGQRTTIPPIVPPAETTWPGSQNPQGSPTATAPHQNGEVLDGPSQEEREAEKALKEAEEQCKREEEAMKERHKQLLEEKKRKMKEAHEHHMRQNESANAVHEEGGHVLRSPSSNFDGWASASWPAAQVAAAAAPAVAHSNGAAPEPTPPHSNGHASESKEEKKAKAQEKMNQLMEGALGQLGSKNSSTNMLASMGTSSSKDLKSKTNTEHDSAASSDAKR</sequence>
<dbReference type="Gene3D" id="1.10.510.10">
    <property type="entry name" value="Transferase(Phosphotransferase) domain 1"/>
    <property type="match status" value="1"/>
</dbReference>
<keyword evidence="3" id="KW-0808">Transferase</keyword>
<protein>
    <recommendedName>
        <fullName evidence="1">non-specific serine/threonine protein kinase</fullName>
        <ecNumber evidence="1">2.7.11.1</ecNumber>
    </recommendedName>
</protein>
<evidence type="ECO:0000256" key="6">
    <source>
        <dbReference type="ARBA" id="ARBA00022840"/>
    </source>
</evidence>
<dbReference type="InterPro" id="IPR000719">
    <property type="entry name" value="Prot_kinase_dom"/>
</dbReference>
<feature type="compositionally biased region" description="Polar residues" evidence="9">
    <location>
        <begin position="671"/>
        <end position="687"/>
    </location>
</feature>
<dbReference type="FunFam" id="1.10.510.10:FF:001565">
    <property type="entry name" value="WNK protein kinase"/>
    <property type="match status" value="1"/>
</dbReference>
<evidence type="ECO:0000256" key="2">
    <source>
        <dbReference type="ARBA" id="ARBA00022527"/>
    </source>
</evidence>
<feature type="compositionally biased region" description="Low complexity" evidence="9">
    <location>
        <begin position="403"/>
        <end position="413"/>
    </location>
</feature>
<feature type="compositionally biased region" description="Basic and acidic residues" evidence="9">
    <location>
        <begin position="698"/>
        <end position="746"/>
    </location>
</feature>
<dbReference type="Gene3D" id="3.10.20.90">
    <property type="entry name" value="Phosphatidylinositol 3-kinase Catalytic Subunit, Chain A, domain 1"/>
    <property type="match status" value="1"/>
</dbReference>
<dbReference type="InterPro" id="IPR011009">
    <property type="entry name" value="Kinase-like_dom_sf"/>
</dbReference>
<feature type="compositionally biased region" description="Basic and acidic residues" evidence="9">
    <location>
        <begin position="809"/>
        <end position="821"/>
    </location>
</feature>
<dbReference type="Pfam" id="PF12202">
    <property type="entry name" value="OSR1_C"/>
    <property type="match status" value="1"/>
</dbReference>
<gene>
    <name evidence="11" type="ORF">PPROV_000651900</name>
</gene>
<feature type="compositionally biased region" description="Basic and acidic residues" evidence="9">
    <location>
        <begin position="853"/>
        <end position="873"/>
    </location>
</feature>
<dbReference type="EC" id="2.7.11.1" evidence="1"/>
<evidence type="ECO:0000256" key="3">
    <source>
        <dbReference type="ARBA" id="ARBA00022679"/>
    </source>
</evidence>
<feature type="compositionally biased region" description="Low complexity" evidence="9">
    <location>
        <begin position="787"/>
        <end position="797"/>
    </location>
</feature>
<keyword evidence="6" id="KW-0067">ATP-binding</keyword>
<keyword evidence="5 11" id="KW-0418">Kinase</keyword>
<feature type="region of interest" description="Disordered" evidence="9">
    <location>
        <begin position="630"/>
        <end position="765"/>
    </location>
</feature>
<dbReference type="SUPFAM" id="SSF56112">
    <property type="entry name" value="Protein kinase-like (PK-like)"/>
    <property type="match status" value="1"/>
</dbReference>
<reference evidence="11" key="1">
    <citation type="submission" date="2020-10" db="EMBL/GenBank/DDBJ databases">
        <title>Unveiling of a novel bifunctional photoreceptor, Dualchrome1, isolated from a cosmopolitan green alga.</title>
        <authorList>
            <person name="Suzuki S."/>
            <person name="Kawachi M."/>
        </authorList>
    </citation>
    <scope>NUCLEOTIDE SEQUENCE</scope>
    <source>
        <strain evidence="11">NIES 2893</strain>
    </source>
</reference>
<keyword evidence="2" id="KW-0723">Serine/threonine-protein kinase</keyword>
<evidence type="ECO:0000313" key="11">
    <source>
        <dbReference type="EMBL" id="GHP07777.1"/>
    </source>
</evidence>
<dbReference type="CDD" id="cd13983">
    <property type="entry name" value="STKc_WNK"/>
    <property type="match status" value="1"/>
</dbReference>
<feature type="compositionally biased region" description="Low complexity" evidence="9">
    <location>
        <begin position="455"/>
        <end position="464"/>
    </location>
</feature>
<dbReference type="PROSITE" id="PS50011">
    <property type="entry name" value="PROTEIN_KINASE_DOM"/>
    <property type="match status" value="1"/>
</dbReference>
<dbReference type="AlphaFoldDB" id="A0A830HS62"/>
<accession>A0A830HS62</accession>
<feature type="compositionally biased region" description="Basic and acidic residues" evidence="9">
    <location>
        <begin position="39"/>
        <end position="49"/>
    </location>
</feature>
<feature type="compositionally biased region" description="Basic and acidic residues" evidence="9">
    <location>
        <begin position="372"/>
        <end position="383"/>
    </location>
</feature>
<feature type="region of interest" description="Disordered" evidence="9">
    <location>
        <begin position="787"/>
        <end position="873"/>
    </location>
</feature>
<evidence type="ECO:0000256" key="7">
    <source>
        <dbReference type="ARBA" id="ARBA00047899"/>
    </source>
</evidence>
<dbReference type="PANTHER" id="PTHR13902">
    <property type="entry name" value="SERINE/THREONINE-PROTEIN KINASE WNK WITH NO LYSINE -RELATED"/>
    <property type="match status" value="1"/>
</dbReference>
<organism evidence="11 12">
    <name type="scientific">Pycnococcus provasolii</name>
    <dbReference type="NCBI Taxonomy" id="41880"/>
    <lineage>
        <taxon>Eukaryota</taxon>
        <taxon>Viridiplantae</taxon>
        <taxon>Chlorophyta</taxon>
        <taxon>Pseudoscourfieldiophyceae</taxon>
        <taxon>Pseudoscourfieldiales</taxon>
        <taxon>Pycnococcaceae</taxon>
        <taxon>Pycnococcus</taxon>
    </lineage>
</organism>
<dbReference type="InterPro" id="IPR008271">
    <property type="entry name" value="Ser/Thr_kinase_AS"/>
</dbReference>
<evidence type="ECO:0000256" key="4">
    <source>
        <dbReference type="ARBA" id="ARBA00022741"/>
    </source>
</evidence>
<evidence type="ECO:0000259" key="10">
    <source>
        <dbReference type="PROSITE" id="PS50011"/>
    </source>
</evidence>
<keyword evidence="4" id="KW-0547">Nucleotide-binding</keyword>
<dbReference type="FunFam" id="3.30.200.20:FF:000075">
    <property type="entry name" value="Probable serine/threonine-protein kinase WNK1"/>
    <property type="match status" value="1"/>
</dbReference>
<feature type="compositionally biased region" description="Basic and acidic residues" evidence="9">
    <location>
        <begin position="13"/>
        <end position="23"/>
    </location>
</feature>
<dbReference type="GO" id="GO:0005524">
    <property type="term" value="F:ATP binding"/>
    <property type="evidence" value="ECO:0007669"/>
    <property type="project" value="UniProtKB-KW"/>
</dbReference>